<sequence>LFPLSTTSPAFQAGYIDISPDPYHLPGRKCQQIVNECADGTADCSPYAECIDLQQGYMCKCKTGYTDVSSRYSLQPGRRCSQGANQCTDPSLHSCDQNADCVQLPDGYTCKCFGGYVDVSSNANLAPGRVCTLSTVCPVQATDLVFLIDGSGSIGSYIFQTEVLRFLAEFTELFDIAPDKTRVSVVQYSDQISYLTGLTRTGAAIEHVATEAFSERRGARPLSQRVARVCIVITDGRSQ</sequence>
<accession>A0A0C2G090</accession>
<dbReference type="InterPro" id="IPR049883">
    <property type="entry name" value="NOTCH1_EGF-like"/>
</dbReference>
<dbReference type="PROSITE" id="PS50026">
    <property type="entry name" value="EGF_3"/>
    <property type="match status" value="2"/>
</dbReference>
<evidence type="ECO:0000256" key="3">
    <source>
        <dbReference type="PROSITE-ProRule" id="PRU00076"/>
    </source>
</evidence>
<dbReference type="EMBL" id="KN743915">
    <property type="protein sequence ID" value="KIH52329.1"/>
    <property type="molecule type" value="Genomic_DNA"/>
</dbReference>
<evidence type="ECO:0000256" key="2">
    <source>
        <dbReference type="ARBA" id="ARBA00023157"/>
    </source>
</evidence>
<dbReference type="InterPro" id="IPR000152">
    <property type="entry name" value="EGF-type_Asp/Asn_hydroxyl_site"/>
</dbReference>
<comment type="caution">
    <text evidence="3">Lacks conserved residue(s) required for the propagation of feature annotation.</text>
</comment>
<dbReference type="InterPro" id="IPR036465">
    <property type="entry name" value="vWFA_dom_sf"/>
</dbReference>
<dbReference type="Gene3D" id="3.40.50.410">
    <property type="entry name" value="von Willebrand factor, type A domain"/>
    <property type="match status" value="2"/>
</dbReference>
<dbReference type="Proteomes" id="UP000054047">
    <property type="component" value="Unassembled WGS sequence"/>
</dbReference>
<dbReference type="PRINTS" id="PR00453">
    <property type="entry name" value="VWFADOMAIN"/>
</dbReference>
<name>A0A0C2G090_9BILA</name>
<feature type="domain" description="EGF-like" evidence="4">
    <location>
        <begin position="33"/>
        <end position="71"/>
    </location>
</feature>
<dbReference type="PROSITE" id="PS50234">
    <property type="entry name" value="VWFA"/>
    <property type="match status" value="1"/>
</dbReference>
<dbReference type="OrthoDB" id="6022609at2759"/>
<dbReference type="SMART" id="SM00181">
    <property type="entry name" value="EGF"/>
    <property type="match status" value="2"/>
</dbReference>
<protein>
    <submittedName>
        <fullName evidence="6">EGF-like domain protein</fullName>
    </submittedName>
</protein>
<keyword evidence="7" id="KW-1185">Reference proteome</keyword>
<dbReference type="SUPFAM" id="SSF57196">
    <property type="entry name" value="EGF/Laminin"/>
    <property type="match status" value="1"/>
</dbReference>
<feature type="non-terminal residue" evidence="6">
    <location>
        <position position="239"/>
    </location>
</feature>
<keyword evidence="2" id="KW-1015">Disulfide bond</keyword>
<dbReference type="InterPro" id="IPR001881">
    <property type="entry name" value="EGF-like_Ca-bd_dom"/>
</dbReference>
<proteinExistence type="predicted"/>
<evidence type="ECO:0000313" key="6">
    <source>
        <dbReference type="EMBL" id="KIH52329.1"/>
    </source>
</evidence>
<evidence type="ECO:0000256" key="1">
    <source>
        <dbReference type="ARBA" id="ARBA00022536"/>
    </source>
</evidence>
<dbReference type="PROSITE" id="PS00010">
    <property type="entry name" value="ASX_HYDROXYL"/>
    <property type="match status" value="1"/>
</dbReference>
<dbReference type="SMART" id="SM00179">
    <property type="entry name" value="EGF_CA"/>
    <property type="match status" value="2"/>
</dbReference>
<dbReference type="Gene3D" id="2.10.25.10">
    <property type="entry name" value="Laminin"/>
    <property type="match status" value="2"/>
</dbReference>
<dbReference type="PANTHER" id="PTHR24020:SF20">
    <property type="entry name" value="PH DOMAIN-CONTAINING PROTEIN"/>
    <property type="match status" value="1"/>
</dbReference>
<keyword evidence="1 3" id="KW-0245">EGF-like domain</keyword>
<dbReference type="PANTHER" id="PTHR24020">
    <property type="entry name" value="COLLAGEN ALPHA"/>
    <property type="match status" value="1"/>
</dbReference>
<evidence type="ECO:0000313" key="7">
    <source>
        <dbReference type="Proteomes" id="UP000054047"/>
    </source>
</evidence>
<dbReference type="GO" id="GO:0005509">
    <property type="term" value="F:calcium ion binding"/>
    <property type="evidence" value="ECO:0007669"/>
    <property type="project" value="InterPro"/>
</dbReference>
<evidence type="ECO:0000259" key="5">
    <source>
        <dbReference type="PROSITE" id="PS50234"/>
    </source>
</evidence>
<feature type="domain" description="EGF-like" evidence="4">
    <location>
        <begin position="83"/>
        <end position="122"/>
    </location>
</feature>
<reference evidence="6 7" key="1">
    <citation type="submission" date="2013-12" db="EMBL/GenBank/DDBJ databases">
        <title>Draft genome of the parsitic nematode Ancylostoma duodenale.</title>
        <authorList>
            <person name="Mitreva M."/>
        </authorList>
    </citation>
    <scope>NUCLEOTIDE SEQUENCE [LARGE SCALE GENOMIC DNA]</scope>
    <source>
        <strain evidence="6 7">Zhejiang</strain>
    </source>
</reference>
<dbReference type="Pfam" id="PF07645">
    <property type="entry name" value="EGF_CA"/>
    <property type="match status" value="1"/>
</dbReference>
<dbReference type="CDD" id="cd00054">
    <property type="entry name" value="EGF_CA"/>
    <property type="match status" value="1"/>
</dbReference>
<feature type="domain" description="VWFA" evidence="5">
    <location>
        <begin position="143"/>
        <end position="193"/>
    </location>
</feature>
<dbReference type="InterPro" id="IPR000742">
    <property type="entry name" value="EGF"/>
</dbReference>
<gene>
    <name evidence="6" type="ORF">ANCDUO_17570</name>
</gene>
<organism evidence="6 7">
    <name type="scientific">Ancylostoma duodenale</name>
    <dbReference type="NCBI Taxonomy" id="51022"/>
    <lineage>
        <taxon>Eukaryota</taxon>
        <taxon>Metazoa</taxon>
        <taxon>Ecdysozoa</taxon>
        <taxon>Nematoda</taxon>
        <taxon>Chromadorea</taxon>
        <taxon>Rhabditida</taxon>
        <taxon>Rhabditina</taxon>
        <taxon>Rhabditomorpha</taxon>
        <taxon>Strongyloidea</taxon>
        <taxon>Ancylostomatidae</taxon>
        <taxon>Ancylostomatinae</taxon>
        <taxon>Ancylostoma</taxon>
    </lineage>
</organism>
<dbReference type="InterPro" id="IPR050525">
    <property type="entry name" value="ECM_Assembly_Org"/>
</dbReference>
<dbReference type="AlphaFoldDB" id="A0A0C2G090"/>
<evidence type="ECO:0000259" key="4">
    <source>
        <dbReference type="PROSITE" id="PS50026"/>
    </source>
</evidence>
<feature type="non-terminal residue" evidence="6">
    <location>
        <position position="1"/>
    </location>
</feature>
<dbReference type="InterPro" id="IPR002035">
    <property type="entry name" value="VWF_A"/>
</dbReference>
<dbReference type="SUPFAM" id="SSF53300">
    <property type="entry name" value="vWA-like"/>
    <property type="match status" value="1"/>
</dbReference>
<dbReference type="Pfam" id="PF00092">
    <property type="entry name" value="VWA"/>
    <property type="match status" value="1"/>
</dbReference>